<organism evidence="1 2">
    <name type="scientific">Hibiscus sabdariffa</name>
    <name type="common">roselle</name>
    <dbReference type="NCBI Taxonomy" id="183260"/>
    <lineage>
        <taxon>Eukaryota</taxon>
        <taxon>Viridiplantae</taxon>
        <taxon>Streptophyta</taxon>
        <taxon>Embryophyta</taxon>
        <taxon>Tracheophyta</taxon>
        <taxon>Spermatophyta</taxon>
        <taxon>Magnoliopsida</taxon>
        <taxon>eudicotyledons</taxon>
        <taxon>Gunneridae</taxon>
        <taxon>Pentapetalae</taxon>
        <taxon>rosids</taxon>
        <taxon>malvids</taxon>
        <taxon>Malvales</taxon>
        <taxon>Malvaceae</taxon>
        <taxon>Malvoideae</taxon>
        <taxon>Hibiscus</taxon>
    </lineage>
</organism>
<name>A0ABR2DPX3_9ROSI</name>
<gene>
    <name evidence="1" type="ORF">V6N12_025819</name>
</gene>
<sequence length="245" mass="27916">MDDWIRDLGPVVKYIMPRIVVPPVDVSVAQMVSSAGDWLWEILELMLPLEILLRIAAIKCLAPGFPADSIGWNDTTSESFTLKSTYHIRNGVEKGPDENIWRIITHFKGLEERRRSTLEHAREWLKIVITATSMDNLVLRRILGTRLPSNEVILELDNLDVVSCIRREQQLIGGCLLGSYILELCKRLWCVCIEHVLHAGNRVAAALVKFVSYDKFDVIHWTTPSSHILSLLHYNNTKCFVVVIC</sequence>
<dbReference type="EMBL" id="JBBPBM010000023">
    <property type="protein sequence ID" value="KAK8544960.1"/>
    <property type="molecule type" value="Genomic_DNA"/>
</dbReference>
<proteinExistence type="predicted"/>
<evidence type="ECO:0000313" key="2">
    <source>
        <dbReference type="Proteomes" id="UP001472677"/>
    </source>
</evidence>
<comment type="caution">
    <text evidence="1">The sequence shown here is derived from an EMBL/GenBank/DDBJ whole genome shotgun (WGS) entry which is preliminary data.</text>
</comment>
<evidence type="ECO:0008006" key="3">
    <source>
        <dbReference type="Google" id="ProtNLM"/>
    </source>
</evidence>
<accession>A0ABR2DPX3</accession>
<dbReference type="Proteomes" id="UP001472677">
    <property type="component" value="Unassembled WGS sequence"/>
</dbReference>
<evidence type="ECO:0000313" key="1">
    <source>
        <dbReference type="EMBL" id="KAK8544960.1"/>
    </source>
</evidence>
<protein>
    <recommendedName>
        <fullName evidence="3">RNase H type-1 domain-containing protein</fullName>
    </recommendedName>
</protein>
<keyword evidence="2" id="KW-1185">Reference proteome</keyword>
<reference evidence="1 2" key="1">
    <citation type="journal article" date="2024" name="G3 (Bethesda)">
        <title>Genome assembly of Hibiscus sabdariffa L. provides insights into metabolisms of medicinal natural products.</title>
        <authorList>
            <person name="Kim T."/>
        </authorList>
    </citation>
    <scope>NUCLEOTIDE SEQUENCE [LARGE SCALE GENOMIC DNA]</scope>
    <source>
        <strain evidence="1">TK-2024</strain>
        <tissue evidence="1">Old leaves</tissue>
    </source>
</reference>